<dbReference type="EMBL" id="LT795058">
    <property type="protein sequence ID" value="SJX62502.1"/>
    <property type="molecule type" value="Genomic_DNA"/>
</dbReference>
<dbReference type="Gene3D" id="3.40.50.150">
    <property type="entry name" value="Vaccinia Virus protein VP39"/>
    <property type="match status" value="1"/>
</dbReference>
<proteinExistence type="predicted"/>
<dbReference type="GO" id="GO:0008168">
    <property type="term" value="F:methyltransferase activity"/>
    <property type="evidence" value="ECO:0007669"/>
    <property type="project" value="UniProtKB-KW"/>
</dbReference>
<keyword evidence="2" id="KW-0489">Methyltransferase</keyword>
<dbReference type="SUPFAM" id="SSF53335">
    <property type="entry name" value="S-adenosyl-L-methionine-dependent methyltransferases"/>
    <property type="match status" value="1"/>
</dbReference>
<evidence type="ECO:0000259" key="1">
    <source>
        <dbReference type="Pfam" id="PF13847"/>
    </source>
</evidence>
<dbReference type="InterPro" id="IPR025714">
    <property type="entry name" value="Methyltranfer_dom"/>
</dbReference>
<dbReference type="GO" id="GO:0032259">
    <property type="term" value="P:methylation"/>
    <property type="evidence" value="ECO:0007669"/>
    <property type="project" value="UniProtKB-KW"/>
</dbReference>
<dbReference type="AlphaFoldDB" id="A0A2N8UCQ5"/>
<dbReference type="PANTHER" id="PTHR43861:SF1">
    <property type="entry name" value="TRANS-ACONITATE 2-METHYLTRANSFERASE"/>
    <property type="match status" value="1"/>
</dbReference>
<dbReference type="Pfam" id="PF13847">
    <property type="entry name" value="Methyltransf_31"/>
    <property type="match status" value="1"/>
</dbReference>
<gene>
    <name evidence="2" type="ORF">SRS1_13350</name>
</gene>
<dbReference type="PANTHER" id="PTHR43861">
    <property type="entry name" value="TRANS-ACONITATE 2-METHYLTRANSFERASE-RELATED"/>
    <property type="match status" value="1"/>
</dbReference>
<evidence type="ECO:0000313" key="2">
    <source>
        <dbReference type="EMBL" id="SJX62502.1"/>
    </source>
</evidence>
<organism evidence="2 3">
    <name type="scientific">Sporisorium reilianum f. sp. reilianum</name>
    <dbReference type="NCBI Taxonomy" id="72559"/>
    <lineage>
        <taxon>Eukaryota</taxon>
        <taxon>Fungi</taxon>
        <taxon>Dikarya</taxon>
        <taxon>Basidiomycota</taxon>
        <taxon>Ustilaginomycotina</taxon>
        <taxon>Ustilaginomycetes</taxon>
        <taxon>Ustilaginales</taxon>
        <taxon>Ustilaginaceae</taxon>
        <taxon>Sporisorium</taxon>
    </lineage>
</organism>
<name>A0A2N8UCQ5_9BASI</name>
<keyword evidence="2" id="KW-0808">Transferase</keyword>
<accession>A0A2N8UCQ5</accession>
<dbReference type="InterPro" id="IPR029063">
    <property type="entry name" value="SAM-dependent_MTases_sf"/>
</dbReference>
<sequence>MSTPSYHRSDDAQVYRANASFVYSSEYTAPVLRLLDAQPGETILDLGCGSGELTLQLAHLVGASGSIVGLDASSDMIAKAIALYRDSTLAHLAPTTFRTHDAHDPLPAPAQVDKVFSNAALHWMKRSPVDVLHNIHAALKPGGRLAAELGGFMNCIGVRSHLHAALRRRGMDAEALDPWVFPSPEQYTAWLQQAGFRVETCELVPRMTPLPRDSGLKGWLSAFAGPFLNAIGTQGEREEVVSEVEEALRPDAFDAVSGVWCVMYVRLRVLAHKQE</sequence>
<dbReference type="Proteomes" id="UP000239563">
    <property type="component" value="Chromosome V"/>
</dbReference>
<reference evidence="2 3" key="1">
    <citation type="submission" date="2017-02" db="EMBL/GenBank/DDBJ databases">
        <authorList>
            <person name="Peterson S.W."/>
        </authorList>
    </citation>
    <scope>NUCLEOTIDE SEQUENCE [LARGE SCALE GENOMIC DNA]</scope>
    <source>
        <strain evidence="2 3">SRS1_H2-8</strain>
    </source>
</reference>
<protein>
    <submittedName>
        <fullName evidence="2">Related to ERG6-Delta(24)-sterol C-methyltransferase</fullName>
    </submittedName>
</protein>
<dbReference type="CDD" id="cd02440">
    <property type="entry name" value="AdoMet_MTases"/>
    <property type="match status" value="1"/>
</dbReference>
<evidence type="ECO:0000313" key="3">
    <source>
        <dbReference type="Proteomes" id="UP000239563"/>
    </source>
</evidence>
<feature type="domain" description="Methyltransferase" evidence="1">
    <location>
        <begin position="39"/>
        <end position="148"/>
    </location>
</feature>